<comment type="caution">
    <text evidence="2">The sequence shown here is derived from an EMBL/GenBank/DDBJ whole genome shotgun (WGS) entry which is preliminary data.</text>
</comment>
<keyword evidence="3" id="KW-1185">Reference proteome</keyword>
<feature type="signal peptide" evidence="1">
    <location>
        <begin position="1"/>
        <end position="23"/>
    </location>
</feature>
<organism evidence="2 3">
    <name type="scientific">Streptomyces rishiriensis</name>
    <dbReference type="NCBI Taxonomy" id="68264"/>
    <lineage>
        <taxon>Bacteria</taxon>
        <taxon>Bacillati</taxon>
        <taxon>Actinomycetota</taxon>
        <taxon>Actinomycetes</taxon>
        <taxon>Kitasatosporales</taxon>
        <taxon>Streptomycetaceae</taxon>
        <taxon>Streptomyces</taxon>
    </lineage>
</organism>
<dbReference type="EMBL" id="JAUSWV010000002">
    <property type="protein sequence ID" value="MDQ0582409.1"/>
    <property type="molecule type" value="Genomic_DNA"/>
</dbReference>
<sequence length="57" mass="5611">MGKSKFAAFLLLVAAGLTVGAEAVTAESTDRAPSVALSETDGVDVPAAAPFGDSGWS</sequence>
<reference evidence="2 3" key="1">
    <citation type="submission" date="2023-07" db="EMBL/GenBank/DDBJ databases">
        <title>Comparative genomics of wheat-associated soil bacteria to identify genetic determinants of phenazine resistance.</title>
        <authorList>
            <person name="Mouncey N."/>
        </authorList>
    </citation>
    <scope>NUCLEOTIDE SEQUENCE [LARGE SCALE GENOMIC DNA]</scope>
    <source>
        <strain evidence="2 3">B2I6</strain>
    </source>
</reference>
<evidence type="ECO:0008006" key="4">
    <source>
        <dbReference type="Google" id="ProtNLM"/>
    </source>
</evidence>
<dbReference type="Proteomes" id="UP001230654">
    <property type="component" value="Unassembled WGS sequence"/>
</dbReference>
<evidence type="ECO:0000313" key="2">
    <source>
        <dbReference type="EMBL" id="MDQ0582409.1"/>
    </source>
</evidence>
<accession>A0ABU0NTH6</accession>
<gene>
    <name evidence="2" type="ORF">QF030_004587</name>
</gene>
<evidence type="ECO:0000313" key="3">
    <source>
        <dbReference type="Proteomes" id="UP001230654"/>
    </source>
</evidence>
<protein>
    <recommendedName>
        <fullName evidence="4">Secreted protein</fullName>
    </recommendedName>
</protein>
<feature type="chain" id="PRO_5047532739" description="Secreted protein" evidence="1">
    <location>
        <begin position="24"/>
        <end position="57"/>
    </location>
</feature>
<evidence type="ECO:0000256" key="1">
    <source>
        <dbReference type="SAM" id="SignalP"/>
    </source>
</evidence>
<proteinExistence type="predicted"/>
<keyword evidence="1" id="KW-0732">Signal</keyword>
<name>A0ABU0NTH6_STRRH</name>